<feature type="domain" description="Helix-turn-helix" evidence="1">
    <location>
        <begin position="38"/>
        <end position="85"/>
    </location>
</feature>
<organism evidence="2 3">
    <name type="scientific">Caulifigura coniformis</name>
    <dbReference type="NCBI Taxonomy" id="2527983"/>
    <lineage>
        <taxon>Bacteria</taxon>
        <taxon>Pseudomonadati</taxon>
        <taxon>Planctomycetota</taxon>
        <taxon>Planctomycetia</taxon>
        <taxon>Planctomycetales</taxon>
        <taxon>Planctomycetaceae</taxon>
        <taxon>Caulifigura</taxon>
    </lineage>
</organism>
<dbReference type="InParanoid" id="A0A517SH94"/>
<evidence type="ECO:0000313" key="3">
    <source>
        <dbReference type="Proteomes" id="UP000315700"/>
    </source>
</evidence>
<accession>A0A517SH94</accession>
<evidence type="ECO:0000313" key="2">
    <source>
        <dbReference type="EMBL" id="QDT55499.1"/>
    </source>
</evidence>
<dbReference type="KEGG" id="ccos:Pan44_35430"/>
<gene>
    <name evidence="2" type="ORF">Pan44_35430</name>
</gene>
<dbReference type="GO" id="GO:0003677">
    <property type="term" value="F:DNA binding"/>
    <property type="evidence" value="ECO:0007669"/>
    <property type="project" value="InterPro"/>
</dbReference>
<dbReference type="AlphaFoldDB" id="A0A517SH94"/>
<dbReference type="InterPro" id="IPR010093">
    <property type="entry name" value="SinI_DNA-bd"/>
</dbReference>
<dbReference type="OrthoDB" id="4949931at2"/>
<dbReference type="EMBL" id="CP036271">
    <property type="protein sequence ID" value="QDT55499.1"/>
    <property type="molecule type" value="Genomic_DNA"/>
</dbReference>
<proteinExistence type="predicted"/>
<keyword evidence="3" id="KW-1185">Reference proteome</keyword>
<name>A0A517SH94_9PLAN</name>
<dbReference type="InterPro" id="IPR041657">
    <property type="entry name" value="HTH_17"/>
</dbReference>
<protein>
    <submittedName>
        <fullName evidence="2">Helix-turn-helix domain protein</fullName>
    </submittedName>
</protein>
<sequence>MNIESLYAKYLKIASDPTAAATLVLAHVQAGQTDRPELLDTTAAAEQLGVSKAQVQSFARNGQIRHIRVGRLMKFKPEHIDEFLRPASFL</sequence>
<evidence type="ECO:0000259" key="1">
    <source>
        <dbReference type="Pfam" id="PF12728"/>
    </source>
</evidence>
<dbReference type="NCBIfam" id="TIGR01764">
    <property type="entry name" value="excise"/>
    <property type="match status" value="1"/>
</dbReference>
<dbReference type="RefSeq" id="WP_145031351.1">
    <property type="nucleotide sequence ID" value="NZ_CP036271.1"/>
</dbReference>
<dbReference type="Proteomes" id="UP000315700">
    <property type="component" value="Chromosome"/>
</dbReference>
<reference evidence="2 3" key="1">
    <citation type="submission" date="2019-02" db="EMBL/GenBank/DDBJ databases">
        <title>Deep-cultivation of Planctomycetes and their phenomic and genomic characterization uncovers novel biology.</title>
        <authorList>
            <person name="Wiegand S."/>
            <person name="Jogler M."/>
            <person name="Boedeker C."/>
            <person name="Pinto D."/>
            <person name="Vollmers J."/>
            <person name="Rivas-Marin E."/>
            <person name="Kohn T."/>
            <person name="Peeters S.H."/>
            <person name="Heuer A."/>
            <person name="Rast P."/>
            <person name="Oberbeckmann S."/>
            <person name="Bunk B."/>
            <person name="Jeske O."/>
            <person name="Meyerdierks A."/>
            <person name="Storesund J.E."/>
            <person name="Kallscheuer N."/>
            <person name="Luecker S."/>
            <person name="Lage O.M."/>
            <person name="Pohl T."/>
            <person name="Merkel B.J."/>
            <person name="Hornburger P."/>
            <person name="Mueller R.-W."/>
            <person name="Bruemmer F."/>
            <person name="Labrenz M."/>
            <person name="Spormann A.M."/>
            <person name="Op den Camp H."/>
            <person name="Overmann J."/>
            <person name="Amann R."/>
            <person name="Jetten M.S.M."/>
            <person name="Mascher T."/>
            <person name="Medema M.H."/>
            <person name="Devos D.P."/>
            <person name="Kaster A.-K."/>
            <person name="Ovreas L."/>
            <person name="Rohde M."/>
            <person name="Galperin M.Y."/>
            <person name="Jogler C."/>
        </authorList>
    </citation>
    <scope>NUCLEOTIDE SEQUENCE [LARGE SCALE GENOMIC DNA]</scope>
    <source>
        <strain evidence="2 3">Pan44</strain>
    </source>
</reference>
<dbReference type="Pfam" id="PF12728">
    <property type="entry name" value="HTH_17"/>
    <property type="match status" value="1"/>
</dbReference>